<gene>
    <name evidence="1" type="ORF">ABG768_010685</name>
</gene>
<evidence type="ECO:0000313" key="2">
    <source>
        <dbReference type="Proteomes" id="UP001479290"/>
    </source>
</evidence>
<proteinExistence type="predicted"/>
<protein>
    <submittedName>
        <fullName evidence="1">Uncharacterized protein</fullName>
    </submittedName>
</protein>
<dbReference type="EMBL" id="JAWDJR010000018">
    <property type="protein sequence ID" value="KAK9958572.1"/>
    <property type="molecule type" value="Genomic_DNA"/>
</dbReference>
<accession>A0AAW1ZCF0</accession>
<evidence type="ECO:0000313" key="1">
    <source>
        <dbReference type="EMBL" id="KAK9958572.1"/>
    </source>
</evidence>
<keyword evidence="2" id="KW-1185">Reference proteome</keyword>
<name>A0AAW1ZCF0_CULAL</name>
<dbReference type="AlphaFoldDB" id="A0AAW1ZCF0"/>
<feature type="non-terminal residue" evidence="1">
    <location>
        <position position="1"/>
    </location>
</feature>
<reference evidence="1 2" key="1">
    <citation type="submission" date="2024-05" db="EMBL/GenBank/DDBJ databases">
        <title>A high-quality chromosomal-level genome assembly of Topmouth culter (Culter alburnus).</title>
        <authorList>
            <person name="Zhao H."/>
        </authorList>
    </citation>
    <scope>NUCLEOTIDE SEQUENCE [LARGE SCALE GENOMIC DNA]</scope>
    <source>
        <strain evidence="1">CATC2023</strain>
        <tissue evidence="1">Muscle</tissue>
    </source>
</reference>
<comment type="caution">
    <text evidence="1">The sequence shown here is derived from an EMBL/GenBank/DDBJ whole genome shotgun (WGS) entry which is preliminary data.</text>
</comment>
<dbReference type="Proteomes" id="UP001479290">
    <property type="component" value="Unassembled WGS sequence"/>
</dbReference>
<sequence length="72" mass="7910">TAERIPESVVAEIVGVSEQGTDLLLLCADFSEFVIPATLYQGSVDDLIMKLPVHLKVTHVKTRVVEVDFVNN</sequence>
<organism evidence="1 2">
    <name type="scientific">Culter alburnus</name>
    <name type="common">Topmouth culter</name>
    <dbReference type="NCBI Taxonomy" id="194366"/>
    <lineage>
        <taxon>Eukaryota</taxon>
        <taxon>Metazoa</taxon>
        <taxon>Chordata</taxon>
        <taxon>Craniata</taxon>
        <taxon>Vertebrata</taxon>
        <taxon>Euteleostomi</taxon>
        <taxon>Actinopterygii</taxon>
        <taxon>Neopterygii</taxon>
        <taxon>Teleostei</taxon>
        <taxon>Ostariophysi</taxon>
        <taxon>Cypriniformes</taxon>
        <taxon>Xenocyprididae</taxon>
        <taxon>Xenocypridinae</taxon>
        <taxon>Culter</taxon>
    </lineage>
</organism>